<reference evidence="2 4" key="1">
    <citation type="submission" date="2018-09" db="EMBL/GenBank/DDBJ databases">
        <title>Genomic investigation of the strawberry pathogen Phytophthora fragariae indicates pathogenicity is determined by transcriptional variation in three key races.</title>
        <authorList>
            <person name="Adams T.M."/>
            <person name="Armitage A.D."/>
            <person name="Sobczyk M.K."/>
            <person name="Bates H.J."/>
            <person name="Dunwell J.M."/>
            <person name="Nellist C.F."/>
            <person name="Harrison R.J."/>
        </authorList>
    </citation>
    <scope>NUCLEOTIDE SEQUENCE [LARGE SCALE GENOMIC DNA]</scope>
    <source>
        <strain evidence="2 4">SCRP249</strain>
        <strain evidence="3 5">SCRP333</strain>
    </source>
</reference>
<dbReference type="Proteomes" id="UP000429607">
    <property type="component" value="Unassembled WGS sequence"/>
</dbReference>
<organism evidence="2 4">
    <name type="scientific">Phytophthora rubi</name>
    <dbReference type="NCBI Taxonomy" id="129364"/>
    <lineage>
        <taxon>Eukaryota</taxon>
        <taxon>Sar</taxon>
        <taxon>Stramenopiles</taxon>
        <taxon>Oomycota</taxon>
        <taxon>Peronosporomycetes</taxon>
        <taxon>Peronosporales</taxon>
        <taxon>Peronosporaceae</taxon>
        <taxon>Phytophthora</taxon>
    </lineage>
</organism>
<dbReference type="Proteomes" id="UP000434957">
    <property type="component" value="Unassembled WGS sequence"/>
</dbReference>
<dbReference type="AlphaFoldDB" id="A0A6A3P9M0"/>
<name>A0A6A3P9M0_9STRA</name>
<gene>
    <name evidence="2" type="ORF">PR001_g2465</name>
    <name evidence="3" type="ORF">PR003_g2448</name>
</gene>
<protein>
    <submittedName>
        <fullName evidence="2">Uncharacterized protein</fullName>
    </submittedName>
</protein>
<sequence>MAGVALWPRSRIGVRHAAHVSSCARGLVAFLTGGQAINGGFKRPPWHASSTKRTPSTRPETLSDEVQTALCSAV</sequence>
<proteinExistence type="predicted"/>
<evidence type="ECO:0000313" key="3">
    <source>
        <dbReference type="EMBL" id="KAE9356200.1"/>
    </source>
</evidence>
<evidence type="ECO:0000313" key="2">
    <source>
        <dbReference type="EMBL" id="KAE9050362.1"/>
    </source>
</evidence>
<evidence type="ECO:0000313" key="5">
    <source>
        <dbReference type="Proteomes" id="UP000434957"/>
    </source>
</evidence>
<dbReference type="EMBL" id="QXFV01000084">
    <property type="protein sequence ID" value="KAE9050362.1"/>
    <property type="molecule type" value="Genomic_DNA"/>
</dbReference>
<comment type="caution">
    <text evidence="2">The sequence shown here is derived from an EMBL/GenBank/DDBJ whole genome shotgun (WGS) entry which is preliminary data.</text>
</comment>
<evidence type="ECO:0000256" key="1">
    <source>
        <dbReference type="SAM" id="MobiDB-lite"/>
    </source>
</evidence>
<evidence type="ECO:0000313" key="4">
    <source>
        <dbReference type="Proteomes" id="UP000429607"/>
    </source>
</evidence>
<dbReference type="EMBL" id="QXFT01000077">
    <property type="protein sequence ID" value="KAE9356200.1"/>
    <property type="molecule type" value="Genomic_DNA"/>
</dbReference>
<feature type="compositionally biased region" description="Polar residues" evidence="1">
    <location>
        <begin position="48"/>
        <end position="74"/>
    </location>
</feature>
<feature type="region of interest" description="Disordered" evidence="1">
    <location>
        <begin position="41"/>
        <end position="74"/>
    </location>
</feature>
<keyword evidence="5" id="KW-1185">Reference proteome</keyword>
<accession>A0A6A3P9M0</accession>